<sequence length="134" mass="15820">MITKENYDKLPDYEKKLWHSHDFEVKSGMLFLPCPEGADPQEWGNAEKEAMKDIVGLYGKTWHFWQVDRGDELPIGYLTLTWSLTEYKQVDLDSALKGRNVRLMVDHHDKAQQREGIEKPEIIPLANYWWKEGR</sequence>
<evidence type="ECO:0008006" key="4">
    <source>
        <dbReference type="Google" id="ProtNLM"/>
    </source>
</evidence>
<dbReference type="Proteomes" id="UP000184300">
    <property type="component" value="Unassembled WGS sequence"/>
</dbReference>
<dbReference type="GeneID" id="34461608"/>
<dbReference type="RefSeq" id="XP_022405859.1">
    <property type="nucleotide sequence ID" value="XM_022545347.1"/>
</dbReference>
<reference evidence="3" key="1">
    <citation type="journal article" date="2017" name="Genome Biol.">
        <title>Comparative genomics reveals high biological diversity and specific adaptations in the industrially and medically important fungal genus Aspergillus.</title>
        <authorList>
            <person name="de Vries R.P."/>
            <person name="Riley R."/>
            <person name="Wiebenga A."/>
            <person name="Aguilar-Osorio G."/>
            <person name="Amillis S."/>
            <person name="Uchima C.A."/>
            <person name="Anderluh G."/>
            <person name="Asadollahi M."/>
            <person name="Askin M."/>
            <person name="Barry K."/>
            <person name="Battaglia E."/>
            <person name="Bayram O."/>
            <person name="Benocci T."/>
            <person name="Braus-Stromeyer S.A."/>
            <person name="Caldana C."/>
            <person name="Canovas D."/>
            <person name="Cerqueira G.C."/>
            <person name="Chen F."/>
            <person name="Chen W."/>
            <person name="Choi C."/>
            <person name="Clum A."/>
            <person name="Dos Santos R.A."/>
            <person name="Damasio A.R."/>
            <person name="Diallinas G."/>
            <person name="Emri T."/>
            <person name="Fekete E."/>
            <person name="Flipphi M."/>
            <person name="Freyberg S."/>
            <person name="Gallo A."/>
            <person name="Gournas C."/>
            <person name="Habgood R."/>
            <person name="Hainaut M."/>
            <person name="Harispe M.L."/>
            <person name="Henrissat B."/>
            <person name="Hilden K.S."/>
            <person name="Hope R."/>
            <person name="Hossain A."/>
            <person name="Karabika E."/>
            <person name="Karaffa L."/>
            <person name="Karanyi Z."/>
            <person name="Krasevec N."/>
            <person name="Kuo A."/>
            <person name="Kusch H."/>
            <person name="LaButti K."/>
            <person name="Lagendijk E.L."/>
            <person name="Lapidus A."/>
            <person name="Levasseur A."/>
            <person name="Lindquist E."/>
            <person name="Lipzen A."/>
            <person name="Logrieco A.F."/>
            <person name="MacCabe A."/>
            <person name="Maekelae M.R."/>
            <person name="Malavazi I."/>
            <person name="Melin P."/>
            <person name="Meyer V."/>
            <person name="Mielnichuk N."/>
            <person name="Miskei M."/>
            <person name="Molnar A.P."/>
            <person name="Mule G."/>
            <person name="Ngan C.Y."/>
            <person name="Orejas M."/>
            <person name="Orosz E."/>
            <person name="Ouedraogo J.P."/>
            <person name="Overkamp K.M."/>
            <person name="Park H.-S."/>
            <person name="Perrone G."/>
            <person name="Piumi F."/>
            <person name="Punt P.J."/>
            <person name="Ram A.F."/>
            <person name="Ramon A."/>
            <person name="Rauscher S."/>
            <person name="Record E."/>
            <person name="Riano-Pachon D.M."/>
            <person name="Robert V."/>
            <person name="Roehrig J."/>
            <person name="Ruller R."/>
            <person name="Salamov A."/>
            <person name="Salih N.S."/>
            <person name="Samson R.A."/>
            <person name="Sandor E."/>
            <person name="Sanguinetti M."/>
            <person name="Schuetze T."/>
            <person name="Sepcic K."/>
            <person name="Shelest E."/>
            <person name="Sherlock G."/>
            <person name="Sophianopoulou V."/>
            <person name="Squina F.M."/>
            <person name="Sun H."/>
            <person name="Susca A."/>
            <person name="Todd R.B."/>
            <person name="Tsang A."/>
            <person name="Unkles S.E."/>
            <person name="van de Wiele N."/>
            <person name="van Rossen-Uffink D."/>
            <person name="Oliveira J.V."/>
            <person name="Vesth T.C."/>
            <person name="Visser J."/>
            <person name="Yu J.-H."/>
            <person name="Zhou M."/>
            <person name="Andersen M.R."/>
            <person name="Archer D.B."/>
            <person name="Baker S.E."/>
            <person name="Benoit I."/>
            <person name="Brakhage A.A."/>
            <person name="Braus G.H."/>
            <person name="Fischer R."/>
            <person name="Frisvad J.C."/>
            <person name="Goldman G.H."/>
            <person name="Houbraken J."/>
            <person name="Oakley B."/>
            <person name="Pocsi I."/>
            <person name="Scazzocchio C."/>
            <person name="Seiboth B."/>
            <person name="vanKuyk P.A."/>
            <person name="Wortman J."/>
            <person name="Dyer P.S."/>
            <person name="Grigoriev I.V."/>
        </authorList>
    </citation>
    <scope>NUCLEOTIDE SEQUENCE [LARGE SCALE GENOMIC DNA]</scope>
    <source>
        <strain evidence="3">CBS 516.65</strain>
    </source>
</reference>
<dbReference type="EMBL" id="KV878888">
    <property type="protein sequence ID" value="OJJ89197.1"/>
    <property type="molecule type" value="Genomic_DNA"/>
</dbReference>
<evidence type="ECO:0000313" key="3">
    <source>
        <dbReference type="Proteomes" id="UP000184300"/>
    </source>
</evidence>
<dbReference type="PANTHER" id="PTHR31360:SF0">
    <property type="entry name" value="OIL BODY-ASSOCIATED PROTEIN 1B"/>
    <property type="match status" value="1"/>
</dbReference>
<protein>
    <recommendedName>
        <fullName evidence="4">DUF1264 domain-containing protein</fullName>
    </recommendedName>
</protein>
<name>A0A1L9VZC6_ASPGL</name>
<gene>
    <name evidence="2" type="ORF">ASPGLDRAFT_41137</name>
</gene>
<dbReference type="VEuPathDB" id="FungiDB:ASPGLDRAFT_41137"/>
<evidence type="ECO:0000256" key="1">
    <source>
        <dbReference type="ARBA" id="ARBA00009740"/>
    </source>
</evidence>
<dbReference type="AlphaFoldDB" id="A0A1L9VZC6"/>
<proteinExistence type="inferred from homology"/>
<evidence type="ECO:0000313" key="2">
    <source>
        <dbReference type="EMBL" id="OJJ89197.1"/>
    </source>
</evidence>
<dbReference type="Pfam" id="PF06884">
    <property type="entry name" value="DUF1264"/>
    <property type="match status" value="1"/>
</dbReference>
<dbReference type="InterPro" id="IPR010686">
    <property type="entry name" value="OBAP-like"/>
</dbReference>
<organism evidence="2 3">
    <name type="scientific">Aspergillus glaucus CBS 516.65</name>
    <dbReference type="NCBI Taxonomy" id="1160497"/>
    <lineage>
        <taxon>Eukaryota</taxon>
        <taxon>Fungi</taxon>
        <taxon>Dikarya</taxon>
        <taxon>Ascomycota</taxon>
        <taxon>Pezizomycotina</taxon>
        <taxon>Eurotiomycetes</taxon>
        <taxon>Eurotiomycetidae</taxon>
        <taxon>Eurotiales</taxon>
        <taxon>Aspergillaceae</taxon>
        <taxon>Aspergillus</taxon>
        <taxon>Aspergillus subgen. Aspergillus</taxon>
    </lineage>
</organism>
<dbReference type="STRING" id="1160497.A0A1L9VZC6"/>
<accession>A0A1L9VZC6</accession>
<dbReference type="OrthoDB" id="1901244at2759"/>
<keyword evidence="3" id="KW-1185">Reference proteome</keyword>
<comment type="similarity">
    <text evidence="1">Belongs to the OBAP family.</text>
</comment>
<dbReference type="PANTHER" id="PTHR31360">
    <property type="match status" value="1"/>
</dbReference>